<dbReference type="AlphaFoldDB" id="A0A9P9KNN7"/>
<evidence type="ECO:0000256" key="2">
    <source>
        <dbReference type="SAM" id="SignalP"/>
    </source>
</evidence>
<dbReference type="SUPFAM" id="SSF50952">
    <property type="entry name" value="Soluble quinoprotein glucose dehydrogenase"/>
    <property type="match status" value="1"/>
</dbReference>
<feature type="domain" description="Pyrroloquinoline quinone-dependent pyranose dehydrogenase beta-propeller" evidence="3">
    <location>
        <begin position="38"/>
        <end position="435"/>
    </location>
</feature>
<comment type="caution">
    <text evidence="4">The sequence shown here is derived from an EMBL/GenBank/DDBJ whole genome shotgun (WGS) entry which is preliminary data.</text>
</comment>
<dbReference type="Proteomes" id="UP000720189">
    <property type="component" value="Unassembled WGS sequence"/>
</dbReference>
<keyword evidence="1" id="KW-0812">Transmembrane</keyword>
<dbReference type="EMBL" id="JAGMUX010000004">
    <property type="protein sequence ID" value="KAH7261074.1"/>
    <property type="molecule type" value="Genomic_DNA"/>
</dbReference>
<feature type="chain" id="PRO_5040404299" evidence="2">
    <location>
        <begin position="24"/>
        <end position="472"/>
    </location>
</feature>
<name>A0A9P9KNN7_FUSRE</name>
<feature type="signal peptide" evidence="2">
    <location>
        <begin position="1"/>
        <end position="23"/>
    </location>
</feature>
<dbReference type="InterPro" id="IPR011042">
    <property type="entry name" value="6-blade_b-propeller_TolB-like"/>
</dbReference>
<keyword evidence="2" id="KW-0732">Signal</keyword>
<dbReference type="Pfam" id="PF22807">
    <property type="entry name" value="TrAA12"/>
    <property type="match status" value="1"/>
</dbReference>
<keyword evidence="1" id="KW-0472">Membrane</keyword>
<organism evidence="4 5">
    <name type="scientific">Fusarium redolens</name>
    <dbReference type="NCBI Taxonomy" id="48865"/>
    <lineage>
        <taxon>Eukaryota</taxon>
        <taxon>Fungi</taxon>
        <taxon>Dikarya</taxon>
        <taxon>Ascomycota</taxon>
        <taxon>Pezizomycotina</taxon>
        <taxon>Sordariomycetes</taxon>
        <taxon>Hypocreomycetidae</taxon>
        <taxon>Hypocreales</taxon>
        <taxon>Nectriaceae</taxon>
        <taxon>Fusarium</taxon>
        <taxon>Fusarium redolens species complex</taxon>
    </lineage>
</organism>
<dbReference type="InterPro" id="IPR054539">
    <property type="entry name" value="Beta-prop_PDH"/>
</dbReference>
<dbReference type="GeneID" id="70227013"/>
<proteinExistence type="predicted"/>
<evidence type="ECO:0000313" key="5">
    <source>
        <dbReference type="Proteomes" id="UP000720189"/>
    </source>
</evidence>
<dbReference type="OrthoDB" id="507128at2759"/>
<evidence type="ECO:0000256" key="1">
    <source>
        <dbReference type="SAM" id="Phobius"/>
    </source>
</evidence>
<feature type="transmembrane region" description="Helical" evidence="1">
    <location>
        <begin position="454"/>
        <end position="471"/>
    </location>
</feature>
<accession>A0A9P9KNN7</accession>
<dbReference type="RefSeq" id="XP_046052951.1">
    <property type="nucleotide sequence ID" value="XM_046197059.1"/>
</dbReference>
<reference evidence="4" key="1">
    <citation type="journal article" date="2021" name="Nat. Commun.">
        <title>Genetic determinants of endophytism in the Arabidopsis root mycobiome.</title>
        <authorList>
            <person name="Mesny F."/>
            <person name="Miyauchi S."/>
            <person name="Thiergart T."/>
            <person name="Pickel B."/>
            <person name="Atanasova L."/>
            <person name="Karlsson M."/>
            <person name="Huettel B."/>
            <person name="Barry K.W."/>
            <person name="Haridas S."/>
            <person name="Chen C."/>
            <person name="Bauer D."/>
            <person name="Andreopoulos W."/>
            <person name="Pangilinan J."/>
            <person name="LaButti K."/>
            <person name="Riley R."/>
            <person name="Lipzen A."/>
            <person name="Clum A."/>
            <person name="Drula E."/>
            <person name="Henrissat B."/>
            <person name="Kohler A."/>
            <person name="Grigoriev I.V."/>
            <person name="Martin F.M."/>
            <person name="Hacquard S."/>
        </authorList>
    </citation>
    <scope>NUCLEOTIDE SEQUENCE</scope>
    <source>
        <strain evidence="4">MPI-CAGE-AT-0023</strain>
    </source>
</reference>
<sequence>MAFLLRIATIALISTLIISFASAQQCSYKKIKPKKSSPVTAANWEYSVIAKKLRRPRSILFDSEGALIVIDSGNGILHMKLDDAGGTCLQVSKTTTLLKKDNLNHGIAISKDGRTIYASSSENVFAWSYDPKKVTLDKSSEQTLVKNMTSSGHRSRTLLLSQDYPDMLVVSRGSNKNDDAGTEVLASGRSQLRAFNISSFSNRSSNPKTYEYLDGKLLGWGLRNSVGVAEHPDTGGLFSVENSYGKLKRDGKDIHNDNPGEEMNFHGYLNGSTASRDSNYGYPFCLALWSTDNFPKLGDLKIGEQFAGDRESDRSRRTDRECERDYIAPVLAFQAHTAPLDLKFNKNGTRAYVAFHGSWNRKPPVGYQVSYTDFENGRPVAAASQSRNATTPIIFNKDLKKCPDDCFRPVGLAWDSKDRLFFTSDKTGEIFVLNYNDTARGANDDNSAFTLRPGSAALIVALAAVIMGGFLA</sequence>
<protein>
    <submittedName>
        <fullName evidence="4">Soluble quino protein glucose/sorbosone dehydrogenase</fullName>
    </submittedName>
</protein>
<dbReference type="Gene3D" id="2.120.10.30">
    <property type="entry name" value="TolB, C-terminal domain"/>
    <property type="match status" value="1"/>
</dbReference>
<evidence type="ECO:0000259" key="3">
    <source>
        <dbReference type="Pfam" id="PF22807"/>
    </source>
</evidence>
<keyword evidence="1" id="KW-1133">Transmembrane helix</keyword>
<evidence type="ECO:0000313" key="4">
    <source>
        <dbReference type="EMBL" id="KAH7261074.1"/>
    </source>
</evidence>
<gene>
    <name evidence="4" type="ORF">BKA55DRAFT_637494</name>
</gene>
<dbReference type="InterPro" id="IPR011041">
    <property type="entry name" value="Quinoprot_gluc/sorb_DH_b-prop"/>
</dbReference>
<keyword evidence="5" id="KW-1185">Reference proteome</keyword>